<organism evidence="1 2">
    <name type="scientific">Vreelandella neptunia</name>
    <dbReference type="NCBI Taxonomy" id="115551"/>
    <lineage>
        <taxon>Bacteria</taxon>
        <taxon>Pseudomonadati</taxon>
        <taxon>Pseudomonadota</taxon>
        <taxon>Gammaproteobacteria</taxon>
        <taxon>Oceanospirillales</taxon>
        <taxon>Halomonadaceae</taxon>
        <taxon>Vreelandella</taxon>
    </lineage>
</organism>
<gene>
    <name evidence="1" type="ORF">MLE19_00405</name>
</gene>
<protein>
    <recommendedName>
        <fullName evidence="3">N-acetyltransferase domain-containing protein</fullName>
    </recommendedName>
</protein>
<proteinExistence type="predicted"/>
<comment type="caution">
    <text evidence="1">The sequence shown here is derived from an EMBL/GenBank/DDBJ whole genome shotgun (WGS) entry which is preliminary data.</text>
</comment>
<evidence type="ECO:0000313" key="2">
    <source>
        <dbReference type="Proteomes" id="UP001320609"/>
    </source>
</evidence>
<reference evidence="1 2" key="1">
    <citation type="submission" date="2022-03" db="EMBL/GenBank/DDBJ databases">
        <title>Genomic signatures underlying metal tolerance in selected Arctic bacterial isolates.</title>
        <authorList>
            <person name="Thomas F.A."/>
            <person name="Venkatachalam S."/>
            <person name="Krishnan K.P."/>
        </authorList>
    </citation>
    <scope>NUCLEOTIDE SEQUENCE [LARGE SCALE GENOMIC DNA]</scope>
    <source>
        <strain evidence="1 2">HM116</strain>
    </source>
</reference>
<keyword evidence="2" id="KW-1185">Reference proteome</keyword>
<dbReference type="EMBL" id="JAKVTW010000001">
    <property type="protein sequence ID" value="MCH4809786.1"/>
    <property type="molecule type" value="Genomic_DNA"/>
</dbReference>
<dbReference type="Proteomes" id="UP001320609">
    <property type="component" value="Unassembled WGS sequence"/>
</dbReference>
<evidence type="ECO:0008006" key="3">
    <source>
        <dbReference type="Google" id="ProtNLM"/>
    </source>
</evidence>
<sequence length="138" mass="15792">MLQEIPNVFDDYEKKIYRLPNGEYILIEMDCNTTSVYLINKPIKDHEELGYIGSFEFGMEDEERGGTTISRSKVLQMDLSGLDKKYLRKGIGSEIIRLKEELEGEYVAFGERDGSRNSDGSYLIDDGPGFAKAIYDKR</sequence>
<dbReference type="RefSeq" id="WP_240716104.1">
    <property type="nucleotide sequence ID" value="NZ_JAKVTW010000001.1"/>
</dbReference>
<name>A0ABS9S105_9GAMM</name>
<evidence type="ECO:0000313" key="1">
    <source>
        <dbReference type="EMBL" id="MCH4809786.1"/>
    </source>
</evidence>
<accession>A0ABS9S105</accession>